<proteinExistence type="predicted"/>
<dbReference type="PROSITE" id="PS50977">
    <property type="entry name" value="HTH_TETR_2"/>
    <property type="match status" value="1"/>
</dbReference>
<evidence type="ECO:0000256" key="2">
    <source>
        <dbReference type="PROSITE-ProRule" id="PRU00335"/>
    </source>
</evidence>
<gene>
    <name evidence="4" type="ORF">HNR50_001285</name>
</gene>
<sequence length="195" mass="22242">MSEKITPKGMKTRLRIIDSSIKLIHEKGIENVTLSDICSASGIAQGTFYHHFKSMDGILLEIIRREGEEMTALMNSMEGTAPSVKLEKLLAALYHYYERKGKDIVSQIYRLELRPEGGPSIIEEYLPIRPLLNRIILEGQKTGDFSREEDSDFYCSLLTSQIIFQSFLWIRSSSDESFSSYARRGMSPLIKLLKP</sequence>
<dbReference type="PANTHER" id="PTHR43479:SF11">
    <property type="entry name" value="ACREF_ENVCD OPERON REPRESSOR-RELATED"/>
    <property type="match status" value="1"/>
</dbReference>
<accession>A0A841R8X2</accession>
<dbReference type="InterPro" id="IPR036271">
    <property type="entry name" value="Tet_transcr_reg_TetR-rel_C_sf"/>
</dbReference>
<evidence type="ECO:0000259" key="3">
    <source>
        <dbReference type="PROSITE" id="PS50977"/>
    </source>
</evidence>
<dbReference type="GO" id="GO:0003677">
    <property type="term" value="F:DNA binding"/>
    <property type="evidence" value="ECO:0007669"/>
    <property type="project" value="UniProtKB-UniRule"/>
</dbReference>
<dbReference type="PROSITE" id="PS01081">
    <property type="entry name" value="HTH_TETR_1"/>
    <property type="match status" value="1"/>
</dbReference>
<reference evidence="4 5" key="1">
    <citation type="submission" date="2020-08" db="EMBL/GenBank/DDBJ databases">
        <title>Genomic Encyclopedia of Type Strains, Phase IV (KMG-IV): sequencing the most valuable type-strain genomes for metagenomic binning, comparative biology and taxonomic classification.</title>
        <authorList>
            <person name="Goeker M."/>
        </authorList>
    </citation>
    <scope>NUCLEOTIDE SEQUENCE [LARGE SCALE GENOMIC DNA]</scope>
    <source>
        <strain evidence="4 5">DSM 2461</strain>
    </source>
</reference>
<evidence type="ECO:0000256" key="1">
    <source>
        <dbReference type="ARBA" id="ARBA00023125"/>
    </source>
</evidence>
<name>A0A841R8X2_9SPIO</name>
<keyword evidence="1 2" id="KW-0238">DNA-binding</keyword>
<evidence type="ECO:0000313" key="5">
    <source>
        <dbReference type="Proteomes" id="UP000587760"/>
    </source>
</evidence>
<dbReference type="Pfam" id="PF00440">
    <property type="entry name" value="TetR_N"/>
    <property type="match status" value="1"/>
</dbReference>
<feature type="domain" description="HTH tetR-type" evidence="3">
    <location>
        <begin position="10"/>
        <end position="70"/>
    </location>
</feature>
<dbReference type="PRINTS" id="PR00455">
    <property type="entry name" value="HTHTETR"/>
</dbReference>
<protein>
    <submittedName>
        <fullName evidence="4">AcrR family transcriptional regulator</fullName>
    </submittedName>
</protein>
<dbReference type="AlphaFoldDB" id="A0A841R8X2"/>
<dbReference type="EMBL" id="JACHGJ010000002">
    <property type="protein sequence ID" value="MBB6479627.1"/>
    <property type="molecule type" value="Genomic_DNA"/>
</dbReference>
<dbReference type="InterPro" id="IPR001647">
    <property type="entry name" value="HTH_TetR"/>
</dbReference>
<dbReference type="Proteomes" id="UP000587760">
    <property type="component" value="Unassembled WGS sequence"/>
</dbReference>
<keyword evidence="5" id="KW-1185">Reference proteome</keyword>
<dbReference type="InterPro" id="IPR009057">
    <property type="entry name" value="Homeodomain-like_sf"/>
</dbReference>
<evidence type="ECO:0000313" key="4">
    <source>
        <dbReference type="EMBL" id="MBB6479627.1"/>
    </source>
</evidence>
<dbReference type="PANTHER" id="PTHR43479">
    <property type="entry name" value="ACREF/ENVCD OPERON REPRESSOR-RELATED"/>
    <property type="match status" value="1"/>
</dbReference>
<comment type="caution">
    <text evidence="4">The sequence shown here is derived from an EMBL/GenBank/DDBJ whole genome shotgun (WGS) entry which is preliminary data.</text>
</comment>
<dbReference type="RefSeq" id="WP_184745036.1">
    <property type="nucleotide sequence ID" value="NZ_JACHGJ010000002.1"/>
</dbReference>
<dbReference type="SUPFAM" id="SSF46689">
    <property type="entry name" value="Homeodomain-like"/>
    <property type="match status" value="1"/>
</dbReference>
<organism evidence="4 5">
    <name type="scientific">Spirochaeta isovalerica</name>
    <dbReference type="NCBI Taxonomy" id="150"/>
    <lineage>
        <taxon>Bacteria</taxon>
        <taxon>Pseudomonadati</taxon>
        <taxon>Spirochaetota</taxon>
        <taxon>Spirochaetia</taxon>
        <taxon>Spirochaetales</taxon>
        <taxon>Spirochaetaceae</taxon>
        <taxon>Spirochaeta</taxon>
    </lineage>
</organism>
<dbReference type="SUPFAM" id="SSF48498">
    <property type="entry name" value="Tetracyclin repressor-like, C-terminal domain"/>
    <property type="match status" value="1"/>
</dbReference>
<dbReference type="InterPro" id="IPR050624">
    <property type="entry name" value="HTH-type_Tx_Regulator"/>
</dbReference>
<feature type="DNA-binding region" description="H-T-H motif" evidence="2">
    <location>
        <begin position="33"/>
        <end position="52"/>
    </location>
</feature>
<dbReference type="InterPro" id="IPR023772">
    <property type="entry name" value="DNA-bd_HTH_TetR-type_CS"/>
</dbReference>
<dbReference type="Gene3D" id="1.10.357.10">
    <property type="entry name" value="Tetracycline Repressor, domain 2"/>
    <property type="match status" value="1"/>
</dbReference>